<dbReference type="Pfam" id="PF02752">
    <property type="entry name" value="Arrestin_C"/>
    <property type="match status" value="1"/>
</dbReference>
<feature type="region of interest" description="Disordered" evidence="2">
    <location>
        <begin position="592"/>
        <end position="613"/>
    </location>
</feature>
<accession>A0A4U0XF34</accession>
<dbReference type="GO" id="GO:0005886">
    <property type="term" value="C:plasma membrane"/>
    <property type="evidence" value="ECO:0007669"/>
    <property type="project" value="TreeGrafter"/>
</dbReference>
<dbReference type="EMBL" id="NAJN01000333">
    <property type="protein sequence ID" value="TKA74811.1"/>
    <property type="molecule type" value="Genomic_DNA"/>
</dbReference>
<comment type="caution">
    <text evidence="4">The sequence shown here is derived from an EMBL/GenBank/DDBJ whole genome shotgun (WGS) entry which is preliminary data.</text>
</comment>
<dbReference type="STRING" id="331657.A0A4U0XF34"/>
<proteinExistence type="inferred from homology"/>
<dbReference type="GO" id="GO:0005829">
    <property type="term" value="C:cytosol"/>
    <property type="evidence" value="ECO:0007669"/>
    <property type="project" value="TreeGrafter"/>
</dbReference>
<comment type="similarity">
    <text evidence="1">Belongs to the arrestin family.</text>
</comment>
<evidence type="ECO:0000313" key="4">
    <source>
        <dbReference type="EMBL" id="TKA74811.1"/>
    </source>
</evidence>
<gene>
    <name evidence="4" type="ORF">B0A49_02602</name>
</gene>
<evidence type="ECO:0000259" key="3">
    <source>
        <dbReference type="SMART" id="SM01017"/>
    </source>
</evidence>
<dbReference type="InterPro" id="IPR014756">
    <property type="entry name" value="Ig_E-set"/>
</dbReference>
<dbReference type="InterPro" id="IPR011022">
    <property type="entry name" value="Arrestin_C-like"/>
</dbReference>
<name>A0A4U0XF34_9PEZI</name>
<dbReference type="SMART" id="SM01017">
    <property type="entry name" value="Arrestin_C"/>
    <property type="match status" value="1"/>
</dbReference>
<dbReference type="Gene3D" id="2.60.40.640">
    <property type="match status" value="2"/>
</dbReference>
<organism evidence="4 5">
    <name type="scientific">Cryomyces minteri</name>
    <dbReference type="NCBI Taxonomy" id="331657"/>
    <lineage>
        <taxon>Eukaryota</taxon>
        <taxon>Fungi</taxon>
        <taxon>Dikarya</taxon>
        <taxon>Ascomycota</taxon>
        <taxon>Pezizomycotina</taxon>
        <taxon>Dothideomycetes</taxon>
        <taxon>Dothideomycetes incertae sedis</taxon>
        <taxon>Cryomyces</taxon>
    </lineage>
</organism>
<evidence type="ECO:0000313" key="5">
    <source>
        <dbReference type="Proteomes" id="UP000308768"/>
    </source>
</evidence>
<feature type="compositionally biased region" description="Basic and acidic residues" evidence="2">
    <location>
        <begin position="547"/>
        <end position="556"/>
    </location>
</feature>
<dbReference type="InterPro" id="IPR014752">
    <property type="entry name" value="Arrestin-like_C"/>
</dbReference>
<protein>
    <recommendedName>
        <fullName evidence="3">Arrestin C-terminal-like domain-containing protein</fullName>
    </recommendedName>
</protein>
<sequence length="613" mass="68383">MSRRMPSRTFARTPQPTDILEFPAHRHPRISADLQVAAPLFVGGGSIEGHVRINVDDAERVRHKKSLAIARISIDLVGVEEMSGGRKAIFLSLGSELIDSEHPPPHNMVESLKQVSLVDPFWVLTPSMSVLPFMLSLPLDTGPPPFQSKLARIRYILSVTLLVRDSTKQYLVRSSQDVSVLSVYDPEKALKSLPSPLTASDEHLMPRGGLLETIRVTAGLHRQVWVSGTSIFVDVHVANNSRRTIKKLELNLERDILCYKHAAASTLEKSASQARIFDQNERSTLNKSVLKHGTQGWSGVEPHSTDVRTCVLEIPRGHATVKCGKYFEVRYFLNIVLSTSHTKILAVQLPIILIHMNSLDVVPNSVAQVAAAIEEKRSHTLLSHAATQPHSPSTRTSHQIRRQPSQSHSVQGRAFAAPRLQSLERMRAEADEMQQLGYMLDASPRKGKMTIRKVPSGGLSGIGVGGSGFAVEYQYHTPPSNRKGRVFFDGADANVEEVRRRLRTMRSFESGLSKRSGKTSKSQASKLRVTHSALGHHRGNSNSNSNHEYESGHGNEDAGPLTFREKLERSRFEFKKPTRKKSERWKNLAWWEGKKDGGGEKERERERKKGGWI</sequence>
<dbReference type="SUPFAM" id="SSF81296">
    <property type="entry name" value="E set domains"/>
    <property type="match status" value="1"/>
</dbReference>
<feature type="region of interest" description="Disordered" evidence="2">
    <location>
        <begin position="381"/>
        <end position="413"/>
    </location>
</feature>
<dbReference type="InterPro" id="IPR050357">
    <property type="entry name" value="Arrestin_domain-protein"/>
</dbReference>
<keyword evidence="5" id="KW-1185">Reference proteome</keyword>
<reference evidence="4 5" key="1">
    <citation type="submission" date="2017-03" db="EMBL/GenBank/DDBJ databases">
        <title>Genomes of endolithic fungi from Antarctica.</title>
        <authorList>
            <person name="Coleine C."/>
            <person name="Masonjones S."/>
            <person name="Stajich J.E."/>
        </authorList>
    </citation>
    <scope>NUCLEOTIDE SEQUENCE [LARGE SCALE GENOMIC DNA]</scope>
    <source>
        <strain evidence="4 5">CCFEE 5187</strain>
    </source>
</reference>
<feature type="region of interest" description="Disordered" evidence="2">
    <location>
        <begin position="506"/>
        <end position="561"/>
    </location>
</feature>
<feature type="domain" description="Arrestin C-terminal-like" evidence="3">
    <location>
        <begin position="210"/>
        <end position="358"/>
    </location>
</feature>
<feature type="compositionally biased region" description="Polar residues" evidence="2">
    <location>
        <begin position="385"/>
        <end position="410"/>
    </location>
</feature>
<dbReference type="GO" id="GO:0031625">
    <property type="term" value="F:ubiquitin protein ligase binding"/>
    <property type="evidence" value="ECO:0007669"/>
    <property type="project" value="TreeGrafter"/>
</dbReference>
<dbReference type="GO" id="GO:0030674">
    <property type="term" value="F:protein-macromolecule adaptor activity"/>
    <property type="evidence" value="ECO:0007669"/>
    <property type="project" value="TreeGrafter"/>
</dbReference>
<dbReference type="PANTHER" id="PTHR11188">
    <property type="entry name" value="ARRESTIN DOMAIN CONTAINING PROTEIN"/>
    <property type="match status" value="1"/>
</dbReference>
<dbReference type="GO" id="GO:0070086">
    <property type="term" value="P:ubiquitin-dependent endocytosis"/>
    <property type="evidence" value="ECO:0007669"/>
    <property type="project" value="TreeGrafter"/>
</dbReference>
<dbReference type="Proteomes" id="UP000308768">
    <property type="component" value="Unassembled WGS sequence"/>
</dbReference>
<evidence type="ECO:0000256" key="2">
    <source>
        <dbReference type="SAM" id="MobiDB-lite"/>
    </source>
</evidence>
<evidence type="ECO:0000256" key="1">
    <source>
        <dbReference type="ARBA" id="ARBA00005298"/>
    </source>
</evidence>
<dbReference type="PANTHER" id="PTHR11188:SF17">
    <property type="entry name" value="FI21816P1"/>
    <property type="match status" value="1"/>
</dbReference>
<dbReference type="AlphaFoldDB" id="A0A4U0XF34"/>
<dbReference type="OrthoDB" id="298939at2759"/>